<dbReference type="PANTHER" id="PTHR30386">
    <property type="entry name" value="MEMBRANE FUSION SUBUNIT OF EMRAB-TOLC MULTIDRUG EFFLUX PUMP"/>
    <property type="match status" value="1"/>
</dbReference>
<evidence type="ECO:0000256" key="2">
    <source>
        <dbReference type="SAM" id="MobiDB-lite"/>
    </source>
</evidence>
<feature type="compositionally biased region" description="Polar residues" evidence="2">
    <location>
        <begin position="347"/>
        <end position="381"/>
    </location>
</feature>
<dbReference type="Proteomes" id="UP001139293">
    <property type="component" value="Unassembled WGS sequence"/>
</dbReference>
<proteinExistence type="inferred from homology"/>
<dbReference type="InterPro" id="IPR050739">
    <property type="entry name" value="MFP"/>
</dbReference>
<dbReference type="Gene3D" id="2.40.50.100">
    <property type="match status" value="1"/>
</dbReference>
<dbReference type="Pfam" id="PF25917">
    <property type="entry name" value="BSH_RND"/>
    <property type="match status" value="1"/>
</dbReference>
<feature type="region of interest" description="Disordered" evidence="2">
    <location>
        <begin position="342"/>
        <end position="381"/>
    </location>
</feature>
<dbReference type="AlphaFoldDB" id="A0A9X1Z9I0"/>
<evidence type="ECO:0000313" key="7">
    <source>
        <dbReference type="Proteomes" id="UP001139293"/>
    </source>
</evidence>
<keyword evidence="3" id="KW-1133">Transmembrane helix</keyword>
<reference evidence="6" key="1">
    <citation type="submission" date="2022-01" db="EMBL/GenBank/DDBJ databases">
        <title>Whole genome-based taxonomy of the Shewanellaceae.</title>
        <authorList>
            <person name="Martin-Rodriguez A.J."/>
        </authorList>
    </citation>
    <scope>NUCLEOTIDE SEQUENCE</scope>
    <source>
        <strain evidence="6">KCTC 23973</strain>
    </source>
</reference>
<comment type="similarity">
    <text evidence="1">Belongs to the membrane fusion protein (MFP) (TC 8.A.1) family.</text>
</comment>
<dbReference type="Pfam" id="PF25963">
    <property type="entry name" value="Beta-barrel_AAEA"/>
    <property type="match status" value="1"/>
</dbReference>
<gene>
    <name evidence="6" type="ORF">L2740_01860</name>
</gene>
<evidence type="ECO:0000259" key="4">
    <source>
        <dbReference type="Pfam" id="PF25917"/>
    </source>
</evidence>
<protein>
    <submittedName>
        <fullName evidence="6">HlyD family secretion protein</fullName>
    </submittedName>
</protein>
<dbReference type="SUPFAM" id="SSF111369">
    <property type="entry name" value="HlyD-like secretion proteins"/>
    <property type="match status" value="2"/>
</dbReference>
<dbReference type="GO" id="GO:0055085">
    <property type="term" value="P:transmembrane transport"/>
    <property type="evidence" value="ECO:0007669"/>
    <property type="project" value="InterPro"/>
</dbReference>
<keyword evidence="3" id="KW-0812">Transmembrane</keyword>
<evidence type="ECO:0000256" key="3">
    <source>
        <dbReference type="SAM" id="Phobius"/>
    </source>
</evidence>
<evidence type="ECO:0000256" key="1">
    <source>
        <dbReference type="ARBA" id="ARBA00009477"/>
    </source>
</evidence>
<feature type="domain" description="Multidrug resistance protein MdtA-like barrel-sandwich hybrid" evidence="4">
    <location>
        <begin position="50"/>
        <end position="235"/>
    </location>
</feature>
<dbReference type="EMBL" id="JAKILB010000001">
    <property type="protein sequence ID" value="MCL1137306.1"/>
    <property type="molecule type" value="Genomic_DNA"/>
</dbReference>
<evidence type="ECO:0000259" key="5">
    <source>
        <dbReference type="Pfam" id="PF25963"/>
    </source>
</evidence>
<organism evidence="6 7">
    <name type="scientific">Shewanella pneumatophori</name>
    <dbReference type="NCBI Taxonomy" id="314092"/>
    <lineage>
        <taxon>Bacteria</taxon>
        <taxon>Pseudomonadati</taxon>
        <taxon>Pseudomonadota</taxon>
        <taxon>Gammaproteobacteria</taxon>
        <taxon>Alteromonadales</taxon>
        <taxon>Shewanellaceae</taxon>
        <taxon>Shewanella</taxon>
    </lineage>
</organism>
<name>A0A9X1Z9I0_9GAMM</name>
<dbReference type="PANTHER" id="PTHR30386:SF24">
    <property type="entry name" value="MULTIDRUG RESISTANCE EFFLUX PUMP"/>
    <property type="match status" value="1"/>
</dbReference>
<evidence type="ECO:0000313" key="6">
    <source>
        <dbReference type="EMBL" id="MCL1137306.1"/>
    </source>
</evidence>
<dbReference type="RefSeq" id="WP_248948278.1">
    <property type="nucleotide sequence ID" value="NZ_JAKILB010000001.1"/>
</dbReference>
<feature type="domain" description="p-hydroxybenzoic acid efflux pump subunit AaeA-like beta-barrel" evidence="5">
    <location>
        <begin position="239"/>
        <end position="333"/>
    </location>
</feature>
<dbReference type="InterPro" id="IPR058625">
    <property type="entry name" value="MdtA-like_BSH"/>
</dbReference>
<dbReference type="Gene3D" id="2.40.30.170">
    <property type="match status" value="1"/>
</dbReference>
<dbReference type="InterPro" id="IPR058634">
    <property type="entry name" value="AaeA-lik-b-barrel"/>
</dbReference>
<comment type="caution">
    <text evidence="6">The sequence shown here is derived from an EMBL/GenBank/DDBJ whole genome shotgun (WGS) entry which is preliminary data.</text>
</comment>
<keyword evidence="3" id="KW-0472">Membrane</keyword>
<sequence length="381" mass="40824">MSDNPKQSHTMRNLIVALTLLVLVVCLSYFYIQHQKNYPSTDDAYVHANIIYIAPQVNGKVISVNASDYQTVSKGDLLVQIDPAPFQAKLDEARAAYSMALQNNAASGDAILAASANVRSAVAQLNDAQATYQRVKQLVAQALLPAQDLDDARAKQATAEENVIAARATMSQLIKAQGAQGDDAPEVKKAAATLSQASLSLSYTNIFAAHNGKLGKLAIHAGSVVSPGQALVPLVVDNTFWVQANFKETQLERLKKDLPASITLDLYPKVDYSGHIEAISPASGSSFSLLPPENATGNWVKVPQRFPVLIRLTNEHQHPDFPLRVGASADVTIDTLSPIDTAKSKLSDPSQLDSKSGINNQTKNQGITKTSKTNKSADGVE</sequence>
<keyword evidence="7" id="KW-1185">Reference proteome</keyword>
<feature type="transmembrane region" description="Helical" evidence="3">
    <location>
        <begin position="12"/>
        <end position="32"/>
    </location>
</feature>
<accession>A0A9X1Z9I0</accession>